<gene>
    <name evidence="1" type="ORF">LEMA_P080380.1</name>
</gene>
<organism evidence="2">
    <name type="scientific">Leptosphaeria maculans (strain JN3 / isolate v23.1.3 / race Av1-4-5-6-7-8)</name>
    <name type="common">Blackleg fungus</name>
    <name type="synonym">Phoma lingam</name>
    <dbReference type="NCBI Taxonomy" id="985895"/>
    <lineage>
        <taxon>Eukaryota</taxon>
        <taxon>Fungi</taxon>
        <taxon>Dikarya</taxon>
        <taxon>Ascomycota</taxon>
        <taxon>Pezizomycotina</taxon>
        <taxon>Dothideomycetes</taxon>
        <taxon>Pleosporomycetidae</taxon>
        <taxon>Pleosporales</taxon>
        <taxon>Pleosporineae</taxon>
        <taxon>Leptosphaeriaceae</taxon>
        <taxon>Plenodomus</taxon>
        <taxon>Plenodomus lingam/Leptosphaeria maculans species complex</taxon>
    </lineage>
</organism>
<reference evidence="2" key="1">
    <citation type="journal article" date="2011" name="Nat. Commun.">
        <title>Effector diversification within compartments of the Leptosphaeria maculans genome affected by Repeat-Induced Point mutations.</title>
        <authorList>
            <person name="Rouxel T."/>
            <person name="Grandaubert J."/>
            <person name="Hane J.K."/>
            <person name="Hoede C."/>
            <person name="van de Wouw A.P."/>
            <person name="Couloux A."/>
            <person name="Dominguez V."/>
            <person name="Anthouard V."/>
            <person name="Bally P."/>
            <person name="Bourras S."/>
            <person name="Cozijnsen A.J."/>
            <person name="Ciuffetti L.M."/>
            <person name="Degrave A."/>
            <person name="Dilmaghani A."/>
            <person name="Duret L."/>
            <person name="Fudal I."/>
            <person name="Goodwin S.B."/>
            <person name="Gout L."/>
            <person name="Glaser N."/>
            <person name="Linglin J."/>
            <person name="Kema G.H.J."/>
            <person name="Lapalu N."/>
            <person name="Lawrence C.B."/>
            <person name="May K."/>
            <person name="Meyer M."/>
            <person name="Ollivier B."/>
            <person name="Poulain J."/>
            <person name="Schoch C.L."/>
            <person name="Simon A."/>
            <person name="Spatafora J.W."/>
            <person name="Stachowiak A."/>
            <person name="Turgeon B.G."/>
            <person name="Tyler B.M."/>
            <person name="Vincent D."/>
            <person name="Weissenbach J."/>
            <person name="Amselem J."/>
            <person name="Quesneville H."/>
            <person name="Oliver R.P."/>
            <person name="Wincker P."/>
            <person name="Balesdent M.-H."/>
            <person name="Howlett B.J."/>
        </authorList>
    </citation>
    <scope>NUCLEOTIDE SEQUENCE [LARGE SCALE GENOMIC DNA]</scope>
    <source>
        <strain evidence="2">JN3 / isolate v23.1.3 / race Av1-4-5-6-7-8</strain>
    </source>
</reference>
<dbReference type="EMBL" id="FP929134">
    <property type="protein sequence ID" value="CBX98799.1"/>
    <property type="molecule type" value="Genomic_DNA"/>
</dbReference>
<name>E5A5A1_LEPMJ</name>
<dbReference type="HOGENOM" id="CLU_1518135_0_0_1"/>
<dbReference type="Proteomes" id="UP000002668">
    <property type="component" value="Genome"/>
</dbReference>
<accession>E5A5A1</accession>
<proteinExistence type="predicted"/>
<sequence>MSDIADNAVVDGAQRAYHAKCAIDGEPCIPHLGQKRRILIPNRDSRTLETYIATIKHENSQPVQAHNCTPMRGIVITQGTTGTTHVALRLELCTDRIKTSSRNSLAHSPAPFRPHHDMQVDHRVAFTEDGGDHGQKTCRSHASISHSHSLEDYLYLLRTKSDIVEGSIHKHVHTTQR</sequence>
<protein>
    <submittedName>
        <fullName evidence="1">Predicted protein</fullName>
    </submittedName>
</protein>
<keyword evidence="2" id="KW-1185">Reference proteome</keyword>
<dbReference type="VEuPathDB" id="FungiDB:LEMA_P080380.1"/>
<evidence type="ECO:0000313" key="1">
    <source>
        <dbReference type="EMBL" id="CBX98799.1"/>
    </source>
</evidence>
<dbReference type="InParanoid" id="E5A5A1"/>
<dbReference type="AlphaFoldDB" id="E5A5A1"/>
<evidence type="ECO:0000313" key="2">
    <source>
        <dbReference type="Proteomes" id="UP000002668"/>
    </source>
</evidence>